<dbReference type="InterPro" id="IPR021153">
    <property type="entry name" value="HrcA_C"/>
</dbReference>
<dbReference type="RefSeq" id="WP_188522688.1">
    <property type="nucleotide sequence ID" value="NZ_BMDG01000003.1"/>
</dbReference>
<accession>A0ABQ2B2Q3</accession>
<feature type="domain" description="Heat-inducible transcription repressor HrcA C-terminal" evidence="6">
    <location>
        <begin position="103"/>
        <end position="353"/>
    </location>
</feature>
<comment type="caution">
    <text evidence="7">The sequence shown here is derived from an EMBL/GenBank/DDBJ whole genome shotgun (WGS) entry which is preliminary data.</text>
</comment>
<keyword evidence="1 5" id="KW-0678">Repressor</keyword>
<keyword evidence="4 5" id="KW-0804">Transcription</keyword>
<evidence type="ECO:0000256" key="1">
    <source>
        <dbReference type="ARBA" id="ARBA00022491"/>
    </source>
</evidence>
<dbReference type="InterPro" id="IPR036388">
    <property type="entry name" value="WH-like_DNA-bd_sf"/>
</dbReference>
<keyword evidence="2 5" id="KW-0805">Transcription regulation</keyword>
<evidence type="ECO:0000313" key="8">
    <source>
        <dbReference type="Proteomes" id="UP000632535"/>
    </source>
</evidence>
<evidence type="ECO:0000256" key="5">
    <source>
        <dbReference type="HAMAP-Rule" id="MF_00081"/>
    </source>
</evidence>
<evidence type="ECO:0000256" key="3">
    <source>
        <dbReference type="ARBA" id="ARBA00023016"/>
    </source>
</evidence>
<dbReference type="SUPFAM" id="SSF46785">
    <property type="entry name" value="Winged helix' DNA-binding domain"/>
    <property type="match status" value="1"/>
</dbReference>
<dbReference type="Pfam" id="PF01628">
    <property type="entry name" value="HrcA"/>
    <property type="match status" value="1"/>
</dbReference>
<dbReference type="HAMAP" id="MF_00081">
    <property type="entry name" value="HrcA"/>
    <property type="match status" value="1"/>
</dbReference>
<dbReference type="Proteomes" id="UP000632535">
    <property type="component" value="Unassembled WGS sequence"/>
</dbReference>
<reference evidence="8" key="1">
    <citation type="journal article" date="2019" name="Int. J. Syst. Evol. Microbiol.">
        <title>The Global Catalogue of Microorganisms (GCM) 10K type strain sequencing project: providing services to taxonomists for standard genome sequencing and annotation.</title>
        <authorList>
            <consortium name="The Broad Institute Genomics Platform"/>
            <consortium name="The Broad Institute Genome Sequencing Center for Infectious Disease"/>
            <person name="Wu L."/>
            <person name="Ma J."/>
        </authorList>
    </citation>
    <scope>NUCLEOTIDE SEQUENCE [LARGE SCALE GENOMIC DNA]</scope>
    <source>
        <strain evidence="8">CCM 8653</strain>
    </source>
</reference>
<dbReference type="InterPro" id="IPR029016">
    <property type="entry name" value="GAF-like_dom_sf"/>
</dbReference>
<proteinExistence type="inferred from homology"/>
<dbReference type="PANTHER" id="PTHR34824">
    <property type="entry name" value="HEAT-INDUCIBLE TRANSCRIPTION REPRESSOR HRCA"/>
    <property type="match status" value="1"/>
</dbReference>
<dbReference type="EMBL" id="BMDG01000003">
    <property type="protein sequence ID" value="GGI06489.1"/>
    <property type="molecule type" value="Genomic_DNA"/>
</dbReference>
<comment type="function">
    <text evidence="5">Negative regulator of class I heat shock genes (grpE-dnaK-dnaJ and groELS operons). Prevents heat-shock induction of these operons.</text>
</comment>
<sequence length="369" mass="38949">MSEERRLAVLRAIVEDYVHTREPVGSRVLTERHGLGVSPATIRNDMAALEEGGYIAQPHTSAGRVPTDKGYRLFVDRLAEVRPLTVPQRRAIETFLSEAVDLDDILGRAGRLVAQLTGQVAVVQYPSLRLSGLRHLELVPVGGVRLLVVVITDTGRVEQRYLDVTGGQGAEPTVATVASVEAPVPDAAADRVPVLDDVALGELRARLNAAAAGKRLSELPDAFARVVAGVTPELAPVARGIADLVVETLGTASEERIVLAGTANLARADMRFEHALSPVLEALEEQVVLLGLLTEMAADPPGGAGVGVRIGHENRMDGLTEASVVASGYGTDGDTVAILGSIGPTRMDYPGTIASVRAVARYLSRVLPN</sequence>
<evidence type="ECO:0000313" key="7">
    <source>
        <dbReference type="EMBL" id="GGI06489.1"/>
    </source>
</evidence>
<comment type="similarity">
    <text evidence="5">Belongs to the HrcA family.</text>
</comment>
<evidence type="ECO:0000256" key="4">
    <source>
        <dbReference type="ARBA" id="ARBA00023163"/>
    </source>
</evidence>
<dbReference type="InterPro" id="IPR002571">
    <property type="entry name" value="HrcA"/>
</dbReference>
<dbReference type="SUPFAM" id="SSF55781">
    <property type="entry name" value="GAF domain-like"/>
    <property type="match status" value="1"/>
</dbReference>
<dbReference type="PIRSF" id="PIRSF005485">
    <property type="entry name" value="HrcA"/>
    <property type="match status" value="1"/>
</dbReference>
<dbReference type="PANTHER" id="PTHR34824:SF1">
    <property type="entry name" value="HEAT-INDUCIBLE TRANSCRIPTION REPRESSOR HRCA"/>
    <property type="match status" value="1"/>
</dbReference>
<organism evidence="7 8">
    <name type="scientific">Isoptericola cucumis</name>
    <dbReference type="NCBI Taxonomy" id="1776856"/>
    <lineage>
        <taxon>Bacteria</taxon>
        <taxon>Bacillati</taxon>
        <taxon>Actinomycetota</taxon>
        <taxon>Actinomycetes</taxon>
        <taxon>Micrococcales</taxon>
        <taxon>Promicromonosporaceae</taxon>
        <taxon>Isoptericola</taxon>
    </lineage>
</organism>
<keyword evidence="8" id="KW-1185">Reference proteome</keyword>
<dbReference type="InterPro" id="IPR036390">
    <property type="entry name" value="WH_DNA-bd_sf"/>
</dbReference>
<gene>
    <name evidence="5 7" type="primary">hrcA</name>
    <name evidence="7" type="ORF">GCM10007368_11420</name>
</gene>
<dbReference type="Gene3D" id="3.30.450.40">
    <property type="match status" value="1"/>
</dbReference>
<evidence type="ECO:0000256" key="2">
    <source>
        <dbReference type="ARBA" id="ARBA00023015"/>
    </source>
</evidence>
<evidence type="ECO:0000259" key="6">
    <source>
        <dbReference type="Pfam" id="PF01628"/>
    </source>
</evidence>
<keyword evidence="3 5" id="KW-0346">Stress response</keyword>
<name>A0ABQ2B2Q3_9MICO</name>
<protein>
    <recommendedName>
        <fullName evidence="5">Heat-inducible transcription repressor HrcA</fullName>
    </recommendedName>
</protein>
<dbReference type="Gene3D" id="1.10.10.10">
    <property type="entry name" value="Winged helix-like DNA-binding domain superfamily/Winged helix DNA-binding domain"/>
    <property type="match status" value="1"/>
</dbReference>